<evidence type="ECO:0000313" key="1">
    <source>
        <dbReference type="Proteomes" id="UP000095280"/>
    </source>
</evidence>
<name>A0A1I8JB08_9PLAT</name>
<proteinExistence type="predicted"/>
<dbReference type="Proteomes" id="UP000095280">
    <property type="component" value="Unplaced"/>
</dbReference>
<dbReference type="AlphaFoldDB" id="A0A1I8JB08"/>
<protein>
    <submittedName>
        <fullName evidence="2">Fimbrial protein</fullName>
    </submittedName>
</protein>
<keyword evidence="1" id="KW-1185">Reference proteome</keyword>
<evidence type="ECO:0000313" key="2">
    <source>
        <dbReference type="WBParaSite" id="maker-uti_cns_0046509-snap-gene-0.2-mRNA-1"/>
    </source>
</evidence>
<dbReference type="WBParaSite" id="maker-uti_cns_0046509-snap-gene-0.2-mRNA-1">
    <property type="protein sequence ID" value="maker-uti_cns_0046509-snap-gene-0.2-mRNA-1"/>
    <property type="gene ID" value="maker-uti_cns_0046509-snap-gene-0.2"/>
</dbReference>
<organism evidence="1 2">
    <name type="scientific">Macrostomum lignano</name>
    <dbReference type="NCBI Taxonomy" id="282301"/>
    <lineage>
        <taxon>Eukaryota</taxon>
        <taxon>Metazoa</taxon>
        <taxon>Spiralia</taxon>
        <taxon>Lophotrochozoa</taxon>
        <taxon>Platyhelminthes</taxon>
        <taxon>Rhabditophora</taxon>
        <taxon>Macrostomorpha</taxon>
        <taxon>Macrostomida</taxon>
        <taxon>Macrostomidae</taxon>
        <taxon>Macrostomum</taxon>
    </lineage>
</organism>
<reference evidence="2" key="1">
    <citation type="submission" date="2016-11" db="UniProtKB">
        <authorList>
            <consortium name="WormBaseParasite"/>
        </authorList>
    </citation>
    <scope>IDENTIFICATION</scope>
</reference>
<sequence>MIASSKMYFCFRWVIIFLYFLSPVLVPVQVQAQDLSFAVH</sequence>
<accession>A0A1I8JB08</accession>